<feature type="coiled-coil region" evidence="1">
    <location>
        <begin position="180"/>
        <end position="214"/>
    </location>
</feature>
<evidence type="ECO:0000259" key="2">
    <source>
        <dbReference type="Pfam" id="PF18738"/>
    </source>
</evidence>
<accession>A0A8W8LNC2</accession>
<dbReference type="InterPro" id="IPR041249">
    <property type="entry name" value="HEPN_DZIP3"/>
</dbReference>
<reference evidence="4" key="1">
    <citation type="submission" date="2022-08" db="UniProtKB">
        <authorList>
            <consortium name="EnsemblMetazoa"/>
        </authorList>
    </citation>
    <scope>IDENTIFICATION</scope>
    <source>
        <strain evidence="4">05x7-T-G4-1.051#20</strain>
    </source>
</reference>
<evidence type="ECO:0008006" key="6">
    <source>
        <dbReference type="Google" id="ProtNLM"/>
    </source>
</evidence>
<sequence>MSLSKYESTTGTTHLARIARAILGPCMDVLREVLANEISPPDLEKKVKTYVPQKGKPSISEKQKRIVYGKNYSAFDVTLLYFLLRNMCSIPPHKNTWGQDPEPTDKSVSANIERIRILRNEWYGHGTDISLSEPDFERKWNHISQIVKELEGYLGTATKYQDSLIKLKTCYMDPDSIQHYIDTLRTVERLQTDVKNLQEDVEEIKSVKIRKESQIEKDIFDQWQQEDSCFISTKAFEEIEKIVKSKNMVIVAGHSGSGKSAIIQRIGLKYRKQDWTVRRVKKVEDILDEYSSSQFQKDKTICVFNDPLGKESFDEILNSSWQTCEEELKLYLRTAKLVMSCRNHIIYDNRLTRYLVNQSHIINIDDKKRKLSVDEKRQILKRYTSDMNLSDKERERIVEVERYFPLLCKLYSSNEEYKNKGVGFFTEPITMLKEEIEGFRNKDKGKYCALALLVLFDGDLCVSDLFAEKDMENKFKHTLKLCELPENTTPPAIRDSLNSLKDFFVKKIGDTYHFYHDLVMEVTTLVFGNDYPIETIMYADIGFLRKRVKLGDCDEHDDPFTICLCDRYIEQLGDRLYTELFGERLLDVVLNPCLRNDKVIKVLKEKLTDHPEHLQILLETKKLAINKQELHQTSKNLLLTKLSFLNLESKLATIPMNTETITIENQVKNEEIKLYSFY</sequence>
<evidence type="ECO:0000313" key="5">
    <source>
        <dbReference type="Proteomes" id="UP000005408"/>
    </source>
</evidence>
<evidence type="ECO:0000256" key="1">
    <source>
        <dbReference type="SAM" id="Coils"/>
    </source>
</evidence>
<evidence type="ECO:0000313" key="4">
    <source>
        <dbReference type="EnsemblMetazoa" id="G28829.1:cds"/>
    </source>
</evidence>
<evidence type="ECO:0000259" key="3">
    <source>
        <dbReference type="Pfam" id="PF20720"/>
    </source>
</evidence>
<keyword evidence="5" id="KW-1185">Reference proteome</keyword>
<dbReference type="Pfam" id="PF20720">
    <property type="entry name" value="nSTAND3"/>
    <property type="match status" value="1"/>
</dbReference>
<dbReference type="EnsemblMetazoa" id="G28829.1">
    <property type="protein sequence ID" value="G28829.1:cds"/>
    <property type="gene ID" value="G28829"/>
</dbReference>
<keyword evidence="1" id="KW-0175">Coiled coil</keyword>
<feature type="domain" description="Novel STAND NTPase 3" evidence="3">
    <location>
        <begin position="230"/>
        <end position="383"/>
    </location>
</feature>
<dbReference type="AlphaFoldDB" id="A0A8W8LNC2"/>
<name>A0A8W8LNC2_MAGGI</name>
<dbReference type="InterPro" id="IPR027417">
    <property type="entry name" value="P-loop_NTPase"/>
</dbReference>
<organism evidence="4 5">
    <name type="scientific">Magallana gigas</name>
    <name type="common">Pacific oyster</name>
    <name type="synonym">Crassostrea gigas</name>
    <dbReference type="NCBI Taxonomy" id="29159"/>
    <lineage>
        <taxon>Eukaryota</taxon>
        <taxon>Metazoa</taxon>
        <taxon>Spiralia</taxon>
        <taxon>Lophotrochozoa</taxon>
        <taxon>Mollusca</taxon>
        <taxon>Bivalvia</taxon>
        <taxon>Autobranchia</taxon>
        <taxon>Pteriomorphia</taxon>
        <taxon>Ostreida</taxon>
        <taxon>Ostreoidea</taxon>
        <taxon>Ostreidae</taxon>
        <taxon>Magallana</taxon>
    </lineage>
</organism>
<dbReference type="Pfam" id="PF18738">
    <property type="entry name" value="HEPN_DZIP3"/>
    <property type="match status" value="1"/>
</dbReference>
<protein>
    <recommendedName>
        <fullName evidence="6">DZIP3-like HEPN domain-containing protein</fullName>
    </recommendedName>
</protein>
<dbReference type="Proteomes" id="UP000005408">
    <property type="component" value="Unassembled WGS sequence"/>
</dbReference>
<proteinExistence type="predicted"/>
<dbReference type="SUPFAM" id="SSF52540">
    <property type="entry name" value="P-loop containing nucleoside triphosphate hydrolases"/>
    <property type="match status" value="1"/>
</dbReference>
<feature type="domain" description="DZIP3-like HEPN" evidence="2">
    <location>
        <begin position="56"/>
        <end position="180"/>
    </location>
</feature>
<dbReference type="InterPro" id="IPR049050">
    <property type="entry name" value="nSTAND3"/>
</dbReference>